<proteinExistence type="predicted"/>
<reference evidence="1" key="1">
    <citation type="submission" date="2021-02" db="EMBL/GenBank/DDBJ databases">
        <authorList>
            <consortium name="DOE Joint Genome Institute"/>
            <person name="Ahrendt S."/>
            <person name="Looney B.P."/>
            <person name="Miyauchi S."/>
            <person name="Morin E."/>
            <person name="Drula E."/>
            <person name="Courty P.E."/>
            <person name="Chicoki N."/>
            <person name="Fauchery L."/>
            <person name="Kohler A."/>
            <person name="Kuo A."/>
            <person name="Labutti K."/>
            <person name="Pangilinan J."/>
            <person name="Lipzen A."/>
            <person name="Riley R."/>
            <person name="Andreopoulos W."/>
            <person name="He G."/>
            <person name="Johnson J."/>
            <person name="Barry K.W."/>
            <person name="Grigoriev I.V."/>
            <person name="Nagy L."/>
            <person name="Hibbett D."/>
            <person name="Henrissat B."/>
            <person name="Matheny P.B."/>
            <person name="Labbe J."/>
            <person name="Martin F."/>
        </authorList>
    </citation>
    <scope>NUCLEOTIDE SEQUENCE</scope>
    <source>
        <strain evidence="1">FP105234-sp</strain>
    </source>
</reference>
<dbReference type="Proteomes" id="UP000814033">
    <property type="component" value="Unassembled WGS sequence"/>
</dbReference>
<name>A0ACB8RRG5_9AGAM</name>
<comment type="caution">
    <text evidence="1">The sequence shown here is derived from an EMBL/GenBank/DDBJ whole genome shotgun (WGS) entry which is preliminary data.</text>
</comment>
<dbReference type="EMBL" id="MU275919">
    <property type="protein sequence ID" value="KAI0046698.1"/>
    <property type="molecule type" value="Genomic_DNA"/>
</dbReference>
<sequence>MGRFSFRKFIVDQLEPVPPVEACDLSGKTVLVVGANVGIGFETAKHFAAMGPANLVLACRSLKKGEDAARAITVDTGFKGIFVRQVDLSVSESVIVFAEAVELEFKTIDIYVYNAATLHPDYGQTSDGWERTLQVNHISCVSLTVLLWKCLLRAYCPGNRPRAVIVSSDVHYWTTFDSGALCSPNIIEKLNEEEYCASAVMERRYSDSKLLNVLFVRELAALIPFDSPVIPVAVTPGYCKSSLRRNYTLLSSIFDSLMERVLARTAEEGARQLVWAAVGGARRENELRGAYVADAGLKEVSDFVLSEEGEQVQKRVWEETMRILSTVSPRFVEAAGALSTHSAA</sequence>
<gene>
    <name evidence="1" type="ORF">FA95DRAFT_1606671</name>
</gene>
<protein>
    <submittedName>
        <fullName evidence="1">Short-chain dehydrogenase</fullName>
    </submittedName>
</protein>
<keyword evidence="2" id="KW-1185">Reference proteome</keyword>
<reference evidence="1" key="2">
    <citation type="journal article" date="2022" name="New Phytol.">
        <title>Evolutionary transition to the ectomycorrhizal habit in the genomes of a hyperdiverse lineage of mushroom-forming fungi.</title>
        <authorList>
            <person name="Looney B."/>
            <person name="Miyauchi S."/>
            <person name="Morin E."/>
            <person name="Drula E."/>
            <person name="Courty P.E."/>
            <person name="Kohler A."/>
            <person name="Kuo A."/>
            <person name="LaButti K."/>
            <person name="Pangilinan J."/>
            <person name="Lipzen A."/>
            <person name="Riley R."/>
            <person name="Andreopoulos W."/>
            <person name="He G."/>
            <person name="Johnson J."/>
            <person name="Nolan M."/>
            <person name="Tritt A."/>
            <person name="Barry K.W."/>
            <person name="Grigoriev I.V."/>
            <person name="Nagy L.G."/>
            <person name="Hibbett D."/>
            <person name="Henrissat B."/>
            <person name="Matheny P.B."/>
            <person name="Labbe J."/>
            <person name="Martin F.M."/>
        </authorList>
    </citation>
    <scope>NUCLEOTIDE SEQUENCE</scope>
    <source>
        <strain evidence="1">FP105234-sp</strain>
    </source>
</reference>
<evidence type="ECO:0000313" key="2">
    <source>
        <dbReference type="Proteomes" id="UP000814033"/>
    </source>
</evidence>
<accession>A0ACB8RRG5</accession>
<evidence type="ECO:0000313" key="1">
    <source>
        <dbReference type="EMBL" id="KAI0046698.1"/>
    </source>
</evidence>
<organism evidence="1 2">
    <name type="scientific">Auriscalpium vulgare</name>
    <dbReference type="NCBI Taxonomy" id="40419"/>
    <lineage>
        <taxon>Eukaryota</taxon>
        <taxon>Fungi</taxon>
        <taxon>Dikarya</taxon>
        <taxon>Basidiomycota</taxon>
        <taxon>Agaricomycotina</taxon>
        <taxon>Agaricomycetes</taxon>
        <taxon>Russulales</taxon>
        <taxon>Auriscalpiaceae</taxon>
        <taxon>Auriscalpium</taxon>
    </lineage>
</organism>